<dbReference type="Proteomes" id="UP000800082">
    <property type="component" value="Unassembled WGS sequence"/>
</dbReference>
<gene>
    <name evidence="1" type="ORF">M421DRAFT_25801</name>
</gene>
<organism evidence="1 2">
    <name type="scientific">Didymella exigua CBS 183.55</name>
    <dbReference type="NCBI Taxonomy" id="1150837"/>
    <lineage>
        <taxon>Eukaryota</taxon>
        <taxon>Fungi</taxon>
        <taxon>Dikarya</taxon>
        <taxon>Ascomycota</taxon>
        <taxon>Pezizomycotina</taxon>
        <taxon>Dothideomycetes</taxon>
        <taxon>Pleosporomycetidae</taxon>
        <taxon>Pleosporales</taxon>
        <taxon>Pleosporineae</taxon>
        <taxon>Didymellaceae</taxon>
        <taxon>Didymella</taxon>
    </lineage>
</organism>
<dbReference type="RefSeq" id="XP_033450647.1">
    <property type="nucleotide sequence ID" value="XM_033588657.1"/>
</dbReference>
<dbReference type="OrthoDB" id="5059218at2759"/>
<feature type="non-terminal residue" evidence="1">
    <location>
        <position position="1"/>
    </location>
</feature>
<name>A0A6A5RS00_9PLEO</name>
<proteinExistence type="predicted"/>
<evidence type="ECO:0000313" key="1">
    <source>
        <dbReference type="EMBL" id="KAF1930399.1"/>
    </source>
</evidence>
<protein>
    <submittedName>
        <fullName evidence="1">Uncharacterized protein</fullName>
    </submittedName>
</protein>
<keyword evidence="2" id="KW-1185">Reference proteome</keyword>
<reference evidence="1" key="1">
    <citation type="journal article" date="2020" name="Stud. Mycol.">
        <title>101 Dothideomycetes genomes: a test case for predicting lifestyles and emergence of pathogens.</title>
        <authorList>
            <person name="Haridas S."/>
            <person name="Albert R."/>
            <person name="Binder M."/>
            <person name="Bloem J."/>
            <person name="Labutti K."/>
            <person name="Salamov A."/>
            <person name="Andreopoulos B."/>
            <person name="Baker S."/>
            <person name="Barry K."/>
            <person name="Bills G."/>
            <person name="Bluhm B."/>
            <person name="Cannon C."/>
            <person name="Castanera R."/>
            <person name="Culley D."/>
            <person name="Daum C."/>
            <person name="Ezra D."/>
            <person name="Gonzalez J."/>
            <person name="Henrissat B."/>
            <person name="Kuo A."/>
            <person name="Liang C."/>
            <person name="Lipzen A."/>
            <person name="Lutzoni F."/>
            <person name="Magnuson J."/>
            <person name="Mondo S."/>
            <person name="Nolan M."/>
            <person name="Ohm R."/>
            <person name="Pangilinan J."/>
            <person name="Park H.-J."/>
            <person name="Ramirez L."/>
            <person name="Alfaro M."/>
            <person name="Sun H."/>
            <person name="Tritt A."/>
            <person name="Yoshinaga Y."/>
            <person name="Zwiers L.-H."/>
            <person name="Turgeon B."/>
            <person name="Goodwin S."/>
            <person name="Spatafora J."/>
            <person name="Crous P."/>
            <person name="Grigoriev I."/>
        </authorList>
    </citation>
    <scope>NUCLEOTIDE SEQUENCE</scope>
    <source>
        <strain evidence="1">CBS 183.55</strain>
    </source>
</reference>
<dbReference type="GeneID" id="54346304"/>
<evidence type="ECO:0000313" key="2">
    <source>
        <dbReference type="Proteomes" id="UP000800082"/>
    </source>
</evidence>
<sequence>SRKLEPIVPAIGVSYVGIHLVEAVARHYNVVAYELSTKHLLDGLSIEFTSNASDLSRASHFPIAIPTLLNEDKTIDTA</sequence>
<feature type="non-terminal residue" evidence="1">
    <location>
        <position position="78"/>
    </location>
</feature>
<dbReference type="EMBL" id="ML978963">
    <property type="protein sequence ID" value="KAF1930399.1"/>
    <property type="molecule type" value="Genomic_DNA"/>
</dbReference>
<dbReference type="AlphaFoldDB" id="A0A6A5RS00"/>
<accession>A0A6A5RS00</accession>